<sequence length="120" mass="12787">MKAAKWLKWKIGAACAVLLVLVFQFVRSGPQFQQALDRQAAAKGAGPDDLQAQADDGDAVMREWQGQAETPSGDGAWQDQGRGGRRFGRHGGQESRDGSGAMDARPPQSGDGSDTRTSRS</sequence>
<evidence type="ECO:0000256" key="1">
    <source>
        <dbReference type="SAM" id="MobiDB-lite"/>
    </source>
</evidence>
<feature type="region of interest" description="Disordered" evidence="1">
    <location>
        <begin position="65"/>
        <end position="120"/>
    </location>
</feature>
<organism evidence="2 3">
    <name type="scientific">Paenibacillus artemisiicola</name>
    <dbReference type="NCBI Taxonomy" id="1172618"/>
    <lineage>
        <taxon>Bacteria</taxon>
        <taxon>Bacillati</taxon>
        <taxon>Bacillota</taxon>
        <taxon>Bacilli</taxon>
        <taxon>Bacillales</taxon>
        <taxon>Paenibacillaceae</taxon>
        <taxon>Paenibacillus</taxon>
    </lineage>
</organism>
<evidence type="ECO:0000313" key="2">
    <source>
        <dbReference type="EMBL" id="MBO7748840.1"/>
    </source>
</evidence>
<accession>A0ABS3WL35</accession>
<evidence type="ECO:0008006" key="4">
    <source>
        <dbReference type="Google" id="ProtNLM"/>
    </source>
</evidence>
<gene>
    <name evidence="2" type="ORF">I8J29_32180</name>
</gene>
<dbReference type="EMBL" id="JAGGDJ010000078">
    <property type="protein sequence ID" value="MBO7748840.1"/>
    <property type="molecule type" value="Genomic_DNA"/>
</dbReference>
<name>A0ABS3WL35_9BACL</name>
<protein>
    <recommendedName>
        <fullName evidence="4">Secreted protein</fullName>
    </recommendedName>
</protein>
<dbReference type="RefSeq" id="WP_208851361.1">
    <property type="nucleotide sequence ID" value="NZ_JAGGDJ010000078.1"/>
</dbReference>
<keyword evidence="3" id="KW-1185">Reference proteome</keyword>
<evidence type="ECO:0000313" key="3">
    <source>
        <dbReference type="Proteomes" id="UP000670947"/>
    </source>
</evidence>
<dbReference type="Proteomes" id="UP000670947">
    <property type="component" value="Unassembled WGS sequence"/>
</dbReference>
<proteinExistence type="predicted"/>
<comment type="caution">
    <text evidence="2">The sequence shown here is derived from an EMBL/GenBank/DDBJ whole genome shotgun (WGS) entry which is preliminary data.</text>
</comment>
<reference evidence="2 3" key="1">
    <citation type="submission" date="2021-03" db="EMBL/GenBank/DDBJ databases">
        <title>Paenibacillus artemisicola MWE-103 whole genome sequence.</title>
        <authorList>
            <person name="Ham Y.J."/>
        </authorList>
    </citation>
    <scope>NUCLEOTIDE SEQUENCE [LARGE SCALE GENOMIC DNA]</scope>
    <source>
        <strain evidence="2 3">MWE-103</strain>
    </source>
</reference>